<dbReference type="RefSeq" id="WP_015205440.1">
    <property type="nucleotide sequence ID" value="NC_019753.1"/>
</dbReference>
<reference evidence="2 3" key="1">
    <citation type="submission" date="2012-06" db="EMBL/GenBank/DDBJ databases">
        <title>Finished chromosome of genome of Crinalium epipsammum PCC 9333.</title>
        <authorList>
            <consortium name="US DOE Joint Genome Institute"/>
            <person name="Gugger M."/>
            <person name="Coursin T."/>
            <person name="Rippka R."/>
            <person name="Tandeau De Marsac N."/>
            <person name="Huntemann M."/>
            <person name="Wei C.-L."/>
            <person name="Han J."/>
            <person name="Detter J.C."/>
            <person name="Han C."/>
            <person name="Tapia R."/>
            <person name="Davenport K."/>
            <person name="Daligault H."/>
            <person name="Erkkila T."/>
            <person name="Gu W."/>
            <person name="Munk A.C.C."/>
            <person name="Teshima H."/>
            <person name="Xu Y."/>
            <person name="Chain P."/>
            <person name="Chen A."/>
            <person name="Krypides N."/>
            <person name="Mavromatis K."/>
            <person name="Markowitz V."/>
            <person name="Szeto E."/>
            <person name="Ivanova N."/>
            <person name="Mikhailova N."/>
            <person name="Ovchinnikova G."/>
            <person name="Pagani I."/>
            <person name="Pati A."/>
            <person name="Goodwin L."/>
            <person name="Peters L."/>
            <person name="Pitluck S."/>
            <person name="Woyke T."/>
            <person name="Kerfeld C."/>
        </authorList>
    </citation>
    <scope>NUCLEOTIDE SEQUENCE [LARGE SCALE GENOMIC DNA]</scope>
    <source>
        <strain evidence="2 3">PCC 9333</strain>
    </source>
</reference>
<feature type="coiled-coil region" evidence="1">
    <location>
        <begin position="87"/>
        <end position="156"/>
    </location>
</feature>
<dbReference type="HOGENOM" id="CLU_063207_0_0_3"/>
<feature type="coiled-coil region" evidence="1">
    <location>
        <begin position="17"/>
        <end position="44"/>
    </location>
</feature>
<sequence length="326" mass="37981">MTQVAAKDGKAKILEDFQKILAERQKIESRVATKEEEAEKEQNKLVVAAASQYTVDSIVRGLADLQLEFGGVVNGLSTRLTTETTKLDELKKAIAVETRHLDELKQTRVVADALHILTQEHQENLRLLEERLQRDRESLEKDLTETRKTWQREQEEFDIALNESNEVLSRERQRQEADYEYEIVRSRKIATDEFEETKRQIEQEIQQTTQTKEKQWTERERILSDNQALLAEYQNKIATIPTELEEAIKKSREEGIREANQEAKVKADLFEKEWESSKQGYDLQIQALEAKIQRQTEQISEISTQLQTTLRQSQDLSMRAFQSSSK</sequence>
<evidence type="ECO:0000256" key="1">
    <source>
        <dbReference type="SAM" id="Coils"/>
    </source>
</evidence>
<protein>
    <submittedName>
        <fullName evidence="2">Uncharacterized protein</fullName>
    </submittedName>
</protein>
<dbReference type="STRING" id="1173022.Cri9333_4569"/>
<evidence type="ECO:0000313" key="2">
    <source>
        <dbReference type="EMBL" id="AFZ15349.1"/>
    </source>
</evidence>
<keyword evidence="3" id="KW-1185">Reference proteome</keyword>
<dbReference type="Proteomes" id="UP000010472">
    <property type="component" value="Chromosome"/>
</dbReference>
<dbReference type="EMBL" id="CP003620">
    <property type="protein sequence ID" value="AFZ15349.1"/>
    <property type="molecule type" value="Genomic_DNA"/>
</dbReference>
<organism evidence="2 3">
    <name type="scientific">Crinalium epipsammum PCC 9333</name>
    <dbReference type="NCBI Taxonomy" id="1173022"/>
    <lineage>
        <taxon>Bacteria</taxon>
        <taxon>Bacillati</taxon>
        <taxon>Cyanobacteriota</taxon>
        <taxon>Cyanophyceae</taxon>
        <taxon>Gomontiellales</taxon>
        <taxon>Gomontiellaceae</taxon>
        <taxon>Crinalium</taxon>
    </lineage>
</organism>
<dbReference type="AlphaFoldDB" id="K9W6B6"/>
<name>K9W6B6_9CYAN</name>
<evidence type="ECO:0000313" key="3">
    <source>
        <dbReference type="Proteomes" id="UP000010472"/>
    </source>
</evidence>
<gene>
    <name evidence="2" type="ORF">Cri9333_4569</name>
</gene>
<dbReference type="PATRIC" id="fig|1173022.3.peg.4934"/>
<dbReference type="eggNOG" id="COG4372">
    <property type="taxonomic scope" value="Bacteria"/>
</dbReference>
<feature type="coiled-coil region" evidence="1">
    <location>
        <begin position="278"/>
        <end position="305"/>
    </location>
</feature>
<accession>K9W6B6</accession>
<dbReference type="KEGG" id="cep:Cri9333_4569"/>
<keyword evidence="1" id="KW-0175">Coiled coil</keyword>
<dbReference type="OrthoDB" id="466620at2"/>
<proteinExistence type="predicted"/>